<dbReference type="OrthoDB" id="396512at2"/>
<accession>A0A845F7V1</accession>
<dbReference type="PANTHER" id="PTHR22916">
    <property type="entry name" value="GLYCOSYLTRANSFERASE"/>
    <property type="match status" value="1"/>
</dbReference>
<evidence type="ECO:0000313" key="5">
    <source>
        <dbReference type="EMBL" id="MYL69898.1"/>
    </source>
</evidence>
<dbReference type="Proteomes" id="UP000450457">
    <property type="component" value="Unassembled WGS sequence"/>
</dbReference>
<dbReference type="AlphaFoldDB" id="A0A845F7V1"/>
<evidence type="ECO:0000259" key="4">
    <source>
        <dbReference type="Pfam" id="PF00535"/>
    </source>
</evidence>
<name>A0A845F7V1_9BACI</name>
<dbReference type="InterPro" id="IPR001173">
    <property type="entry name" value="Glyco_trans_2-like"/>
</dbReference>
<protein>
    <submittedName>
        <fullName evidence="5">Glycosyltransferase</fullName>
    </submittedName>
</protein>
<comment type="similarity">
    <text evidence="1">Belongs to the glycosyltransferase 2 family.</text>
</comment>
<dbReference type="RefSeq" id="WP_160911264.1">
    <property type="nucleotide sequence ID" value="NZ_WMFA01000001.1"/>
</dbReference>
<dbReference type="InterPro" id="IPR029044">
    <property type="entry name" value="Nucleotide-diphossugar_trans"/>
</dbReference>
<evidence type="ECO:0000256" key="2">
    <source>
        <dbReference type="ARBA" id="ARBA00022676"/>
    </source>
</evidence>
<dbReference type="CDD" id="cd00761">
    <property type="entry name" value="Glyco_tranf_GTA_type"/>
    <property type="match status" value="1"/>
</dbReference>
<dbReference type="Gene3D" id="3.90.550.10">
    <property type="entry name" value="Spore Coat Polysaccharide Biosynthesis Protein SpsA, Chain A"/>
    <property type="match status" value="1"/>
</dbReference>
<comment type="caution">
    <text evidence="5">The sequence shown here is derived from an EMBL/GenBank/DDBJ whole genome shotgun (WGS) entry which is preliminary data.</text>
</comment>
<proteinExistence type="inferred from homology"/>
<reference evidence="5 6" key="1">
    <citation type="submission" date="2019-11" db="EMBL/GenBank/DDBJ databases">
        <title>Genome sequences of 17 halophilic strains isolated from different environments.</title>
        <authorList>
            <person name="Furrow R.E."/>
        </authorList>
    </citation>
    <scope>NUCLEOTIDE SEQUENCE [LARGE SCALE GENOMIC DNA]</scope>
    <source>
        <strain evidence="5 6">SL-4</strain>
    </source>
</reference>
<evidence type="ECO:0000256" key="1">
    <source>
        <dbReference type="ARBA" id="ARBA00006739"/>
    </source>
</evidence>
<sequence length="351" mass="41201">MVAKVSIIVPIYNMEKYIHRCLDSILVQSLKDIELVLVNDGSTDTSEFILNEYEERDVRVKVLHKKNGGVSSARNAGIEIATGEFVGFVDPDDWIESTMYKEMYEAAMEERADVVMCSYVREFGTHSKIKDFHLPRKVSYEKEEVHKHIQRKLIGPLDKELARPELLDAWGTVWSKLYKNEILQKYAVRFQDLDKIGTNEDSLFNIQFLKYTSKFIFLNQPFYHYWRENENSITSTYKPDLLEKWFYLYQLMAEGTNDDSVYQTALKNRICLNTLGLGLNVIGKDNPQSIMKKILTIKDSLEDFRIRNAFKHFELTHFPIVWKLFYFLAKKRHATGVYSLLIAINFLRKVR</sequence>
<dbReference type="GeneID" id="78006040"/>
<dbReference type="PANTHER" id="PTHR22916:SF51">
    <property type="entry name" value="GLYCOSYLTRANSFERASE EPSH-RELATED"/>
    <property type="match status" value="1"/>
</dbReference>
<dbReference type="GO" id="GO:0016757">
    <property type="term" value="F:glycosyltransferase activity"/>
    <property type="evidence" value="ECO:0007669"/>
    <property type="project" value="UniProtKB-KW"/>
</dbReference>
<dbReference type="Pfam" id="PF00535">
    <property type="entry name" value="Glycos_transf_2"/>
    <property type="match status" value="1"/>
</dbReference>
<evidence type="ECO:0000313" key="6">
    <source>
        <dbReference type="Proteomes" id="UP000450457"/>
    </source>
</evidence>
<organism evidence="5 6">
    <name type="scientific">Halobacillus litoralis</name>
    <dbReference type="NCBI Taxonomy" id="45668"/>
    <lineage>
        <taxon>Bacteria</taxon>
        <taxon>Bacillati</taxon>
        <taxon>Bacillota</taxon>
        <taxon>Bacilli</taxon>
        <taxon>Bacillales</taxon>
        <taxon>Bacillaceae</taxon>
        <taxon>Halobacillus</taxon>
    </lineage>
</organism>
<feature type="domain" description="Glycosyltransferase 2-like" evidence="4">
    <location>
        <begin position="6"/>
        <end position="131"/>
    </location>
</feature>
<gene>
    <name evidence="5" type="ORF">GLW00_03495</name>
</gene>
<dbReference type="SUPFAM" id="SSF53448">
    <property type="entry name" value="Nucleotide-diphospho-sugar transferases"/>
    <property type="match status" value="1"/>
</dbReference>
<keyword evidence="3 5" id="KW-0808">Transferase</keyword>
<evidence type="ECO:0000256" key="3">
    <source>
        <dbReference type="ARBA" id="ARBA00022679"/>
    </source>
</evidence>
<keyword evidence="2" id="KW-0328">Glycosyltransferase</keyword>
<dbReference type="EMBL" id="WMFA01000001">
    <property type="protein sequence ID" value="MYL69898.1"/>
    <property type="molecule type" value="Genomic_DNA"/>
</dbReference>